<dbReference type="Proteomes" id="UP000199642">
    <property type="component" value="Unassembled WGS sequence"/>
</dbReference>
<dbReference type="EMBL" id="FOPC01000015">
    <property type="protein sequence ID" value="SFH06482.1"/>
    <property type="molecule type" value="Genomic_DNA"/>
</dbReference>
<dbReference type="PANTHER" id="PTHR48101:SF1">
    <property type="entry name" value="METHYLMALONYL-COA MUTASE, LARGE SUBUNIT"/>
    <property type="match status" value="1"/>
</dbReference>
<dbReference type="STRING" id="435880.SAMN04487988_11524"/>
<keyword evidence="3" id="KW-1185">Reference proteome</keyword>
<dbReference type="GO" id="GO:0016866">
    <property type="term" value="F:intramolecular transferase activity"/>
    <property type="evidence" value="ECO:0007669"/>
    <property type="project" value="InterPro"/>
</dbReference>
<dbReference type="InterPro" id="IPR006099">
    <property type="entry name" value="MeMalonylCoA_mutase_a/b_cat"/>
</dbReference>
<dbReference type="SUPFAM" id="SSF51703">
    <property type="entry name" value="Cobalamin (vitamin B12)-dependent enzymes"/>
    <property type="match status" value="1"/>
</dbReference>
<evidence type="ECO:0000313" key="3">
    <source>
        <dbReference type="Proteomes" id="UP000199642"/>
    </source>
</evidence>
<dbReference type="InterPro" id="IPR016176">
    <property type="entry name" value="Cbl-dep_enz_cat"/>
</dbReference>
<evidence type="ECO:0000259" key="1">
    <source>
        <dbReference type="Pfam" id="PF01642"/>
    </source>
</evidence>
<dbReference type="Gene3D" id="3.20.20.240">
    <property type="entry name" value="Methylmalonyl-CoA mutase"/>
    <property type="match status" value="1"/>
</dbReference>
<reference evidence="3" key="1">
    <citation type="submission" date="2016-10" db="EMBL/GenBank/DDBJ databases">
        <authorList>
            <person name="Varghese N."/>
            <person name="Submissions S."/>
        </authorList>
    </citation>
    <scope>NUCLEOTIDE SEQUENCE [LARGE SCALE GENOMIC DNA]</scope>
    <source>
        <strain evidence="3">DSM 19315</strain>
    </source>
</reference>
<accession>A0A1I2WZ70</accession>
<dbReference type="OrthoDB" id="9762378at2"/>
<dbReference type="PANTHER" id="PTHR48101">
    <property type="entry name" value="METHYLMALONYL-COA MUTASE, MITOCHONDRIAL-RELATED"/>
    <property type="match status" value="1"/>
</dbReference>
<feature type="domain" description="Methylmalonyl-CoA mutase alpha/beta chain catalytic" evidence="1">
    <location>
        <begin position="113"/>
        <end position="436"/>
    </location>
</feature>
<dbReference type="RefSeq" id="WP_092793824.1">
    <property type="nucleotide sequence ID" value="NZ_FOPC01000015.1"/>
</dbReference>
<dbReference type="Pfam" id="PF01642">
    <property type="entry name" value="MM_CoA_mutase"/>
    <property type="match status" value="1"/>
</dbReference>
<gene>
    <name evidence="2" type="ORF">SAMN04487988_11524</name>
</gene>
<protein>
    <submittedName>
        <fullName evidence="2">Heterodimeric methylmalonyl-CoA mutase small subunit</fullName>
    </submittedName>
</protein>
<sequence>MTQSDFYPFEPSRKSDWLKQVEKDLKGKDFDQSLLSFAWGEIRQEPFYTREDLEDPIQPMKFHLDPELPGMGARYWSNAVLIENTTNPKTNTEILDQLQNGAEALILKLEGNENWDTLFKDVLLEYISVYLLPSKNNLDPVFEFINWVKSKNFNPKQLQGAILWSPTTSLFEGETTFEKGLKLGIDLLQSLSPFPKFHAFTLDLARYANSGATGIQEVAFGLGELIELVAQLEERGIDKKTCFQNITFHSAVDSDHFPEISKLKALRNLITEVADKFQIELSQEDIHLLCSTSTWSKSFVDKNSNYIRQTYEAISAVLGGCNALWICPAEKIPGALERRIARNISTLLREESYFDKVIDPAAGSYYLDKIQSGFETEIKKRIATLEKNGGWLHSFSNRSIHTEVRKNREAIQRQVLNQEKTVVGANRFSPEGKLVNNLAFEVIQEQEFELKPTRATYLLESQKLSS</sequence>
<dbReference type="AlphaFoldDB" id="A0A1I2WZ70"/>
<evidence type="ECO:0000313" key="2">
    <source>
        <dbReference type="EMBL" id="SFH06482.1"/>
    </source>
</evidence>
<organism evidence="2 3">
    <name type="scientific">Algoriphagus hitonicola</name>
    <dbReference type="NCBI Taxonomy" id="435880"/>
    <lineage>
        <taxon>Bacteria</taxon>
        <taxon>Pseudomonadati</taxon>
        <taxon>Bacteroidota</taxon>
        <taxon>Cytophagia</taxon>
        <taxon>Cytophagales</taxon>
        <taxon>Cyclobacteriaceae</taxon>
        <taxon>Algoriphagus</taxon>
    </lineage>
</organism>
<dbReference type="GO" id="GO:0031419">
    <property type="term" value="F:cobalamin binding"/>
    <property type="evidence" value="ECO:0007669"/>
    <property type="project" value="InterPro"/>
</dbReference>
<proteinExistence type="predicted"/>
<name>A0A1I2WZ70_9BACT</name>